<feature type="compositionally biased region" description="Low complexity" evidence="1">
    <location>
        <begin position="239"/>
        <end position="248"/>
    </location>
</feature>
<keyword evidence="2" id="KW-0812">Transmembrane</keyword>
<dbReference type="Proteomes" id="UP000460221">
    <property type="component" value="Unassembled WGS sequence"/>
</dbReference>
<dbReference type="EMBL" id="WLYK01000011">
    <property type="protein sequence ID" value="MTD16743.1"/>
    <property type="molecule type" value="Genomic_DNA"/>
</dbReference>
<feature type="region of interest" description="Disordered" evidence="1">
    <location>
        <begin position="239"/>
        <end position="315"/>
    </location>
</feature>
<name>A0A7K1FU77_9ACTN</name>
<dbReference type="InterPro" id="IPR019051">
    <property type="entry name" value="Trp_biosyn_TM_oprn/chp"/>
</dbReference>
<evidence type="ECO:0000313" key="3">
    <source>
        <dbReference type="EMBL" id="MTD16743.1"/>
    </source>
</evidence>
<evidence type="ECO:0000256" key="1">
    <source>
        <dbReference type="SAM" id="MobiDB-lite"/>
    </source>
</evidence>
<comment type="caution">
    <text evidence="3">The sequence shown here is derived from an EMBL/GenBank/DDBJ whole genome shotgun (WGS) entry which is preliminary data.</text>
</comment>
<organism evidence="3 4">
    <name type="scientific">Nakamurella alba</name>
    <dbReference type="NCBI Taxonomy" id="2665158"/>
    <lineage>
        <taxon>Bacteria</taxon>
        <taxon>Bacillati</taxon>
        <taxon>Actinomycetota</taxon>
        <taxon>Actinomycetes</taxon>
        <taxon>Nakamurellales</taxon>
        <taxon>Nakamurellaceae</taxon>
        <taxon>Nakamurella</taxon>
    </lineage>
</organism>
<evidence type="ECO:0000313" key="4">
    <source>
        <dbReference type="Proteomes" id="UP000460221"/>
    </source>
</evidence>
<proteinExistence type="predicted"/>
<keyword evidence="4" id="KW-1185">Reference proteome</keyword>
<evidence type="ECO:0008006" key="5">
    <source>
        <dbReference type="Google" id="ProtNLM"/>
    </source>
</evidence>
<sequence>MPQQGRRGDPRGRRRRHAAPGWGSVTGPGEVAHGSEAEPPARPAGRSGRRTGIAVVLLLLGVALALLAGLPTWISQTYGPDGAQQQLSRTGHQAAPALVALSLVALAGLAASFAVRGWWSRAVGVLVAAIGAGIGAAALTVLFAPPSDATAPDTGLPTTPDLMGPVEVHAWAPVLAAVGGLLVLVSGLLRVLAPAVRTTRPAMGSRYEAPTSRRAAREAAVTDDVRDADAAAGWWKALDAGADPTAGDPADRVDEGGQDRPDTLVNRPDRDAVAHHMPVTPPPDATGPADNPDAAVADPDESGLGVRKDPPGRLR</sequence>
<gene>
    <name evidence="3" type="ORF">GIS00_22660</name>
</gene>
<feature type="region of interest" description="Disordered" evidence="1">
    <location>
        <begin position="200"/>
        <end position="223"/>
    </location>
</feature>
<feature type="transmembrane region" description="Helical" evidence="2">
    <location>
        <begin position="170"/>
        <end position="193"/>
    </location>
</feature>
<feature type="compositionally biased region" description="Basic and acidic residues" evidence="1">
    <location>
        <begin position="249"/>
        <end position="274"/>
    </location>
</feature>
<evidence type="ECO:0000256" key="2">
    <source>
        <dbReference type="SAM" id="Phobius"/>
    </source>
</evidence>
<accession>A0A7K1FU77</accession>
<feature type="transmembrane region" description="Helical" evidence="2">
    <location>
        <begin position="122"/>
        <end position="144"/>
    </location>
</feature>
<keyword evidence="2" id="KW-0472">Membrane</keyword>
<feature type="compositionally biased region" description="Low complexity" evidence="1">
    <location>
        <begin position="288"/>
        <end position="297"/>
    </location>
</feature>
<reference evidence="3 4" key="1">
    <citation type="submission" date="2019-11" db="EMBL/GenBank/DDBJ databases">
        <authorList>
            <person name="Jiang L.-Q."/>
        </authorList>
    </citation>
    <scope>NUCLEOTIDE SEQUENCE [LARGE SCALE GENOMIC DNA]</scope>
    <source>
        <strain evidence="3 4">YIM 132087</strain>
    </source>
</reference>
<feature type="transmembrane region" description="Helical" evidence="2">
    <location>
        <begin position="52"/>
        <end position="74"/>
    </location>
</feature>
<dbReference type="Pfam" id="PF09534">
    <property type="entry name" value="Trp_oprn_chp"/>
    <property type="match status" value="1"/>
</dbReference>
<feature type="compositionally biased region" description="Basic and acidic residues" evidence="1">
    <location>
        <begin position="306"/>
        <end position="315"/>
    </location>
</feature>
<keyword evidence="2" id="KW-1133">Transmembrane helix</keyword>
<feature type="transmembrane region" description="Helical" evidence="2">
    <location>
        <begin position="94"/>
        <end position="115"/>
    </location>
</feature>
<protein>
    <recommendedName>
        <fullName evidence="5">TIGR02234 family membrane protein</fullName>
    </recommendedName>
</protein>
<feature type="compositionally biased region" description="Basic and acidic residues" evidence="1">
    <location>
        <begin position="1"/>
        <end position="11"/>
    </location>
</feature>
<dbReference type="AlphaFoldDB" id="A0A7K1FU77"/>
<feature type="region of interest" description="Disordered" evidence="1">
    <location>
        <begin position="1"/>
        <end position="47"/>
    </location>
</feature>